<dbReference type="Proteomes" id="UP000284267">
    <property type="component" value="Unassembled WGS sequence"/>
</dbReference>
<dbReference type="AlphaFoldDB" id="A0A415HV80"/>
<evidence type="ECO:0008006" key="3">
    <source>
        <dbReference type="Google" id="ProtNLM"/>
    </source>
</evidence>
<accession>A0A415HV80</accession>
<organism evidence="1 2">
    <name type="scientific">Blautia obeum</name>
    <dbReference type="NCBI Taxonomy" id="40520"/>
    <lineage>
        <taxon>Bacteria</taxon>
        <taxon>Bacillati</taxon>
        <taxon>Bacillota</taxon>
        <taxon>Clostridia</taxon>
        <taxon>Lachnospirales</taxon>
        <taxon>Lachnospiraceae</taxon>
        <taxon>Blautia</taxon>
    </lineage>
</organism>
<dbReference type="EMBL" id="QROE01000001">
    <property type="protein sequence ID" value="RHK98151.1"/>
    <property type="molecule type" value="Genomic_DNA"/>
</dbReference>
<evidence type="ECO:0000313" key="2">
    <source>
        <dbReference type="Proteomes" id="UP000284267"/>
    </source>
</evidence>
<comment type="caution">
    <text evidence="1">The sequence shown here is derived from an EMBL/GenBank/DDBJ whole genome shotgun (WGS) entry which is preliminary data.</text>
</comment>
<protein>
    <recommendedName>
        <fullName evidence="3">DUF1617 family protein</fullName>
    </recommendedName>
</protein>
<proteinExistence type="predicted"/>
<name>A0A415HV80_9FIRM</name>
<sequence>MNKTIHKTMSIADIKMVLDYYKKERSDEKTKDKFNIFSLSTQWNIKRDIDIMTAQISDFIAFTEEKVIALKDEYVMNDEKGQQITVKQMVDGKEKEVPARQVKPEYMDEFTTKYQEIQMALLELAKEQKEFDIYVIDFDAEVSNLKDDTSLTMDDVEFLSVFA</sequence>
<reference evidence="1 2" key="1">
    <citation type="submission" date="2018-08" db="EMBL/GenBank/DDBJ databases">
        <title>A genome reference for cultivated species of the human gut microbiota.</title>
        <authorList>
            <person name="Zou Y."/>
            <person name="Xue W."/>
            <person name="Luo G."/>
        </authorList>
    </citation>
    <scope>NUCLEOTIDE SEQUENCE [LARGE SCALE GENOMIC DNA]</scope>
    <source>
        <strain evidence="1 2">AF39-4</strain>
    </source>
</reference>
<dbReference type="RefSeq" id="WP_118367408.1">
    <property type="nucleotide sequence ID" value="NZ_CABJDZ010000001.1"/>
</dbReference>
<gene>
    <name evidence="1" type="ORF">DW040_02255</name>
</gene>
<evidence type="ECO:0000313" key="1">
    <source>
        <dbReference type="EMBL" id="RHK98151.1"/>
    </source>
</evidence>